<evidence type="ECO:0000313" key="1">
    <source>
        <dbReference type="EMBL" id="CAF0744667.1"/>
    </source>
</evidence>
<accession>A0A813WWC0</accession>
<dbReference type="EMBL" id="CAJOBC010000992">
    <property type="protein sequence ID" value="CAF3645846.1"/>
    <property type="molecule type" value="Genomic_DNA"/>
</dbReference>
<dbReference type="Proteomes" id="UP000682733">
    <property type="component" value="Unassembled WGS sequence"/>
</dbReference>
<organism evidence="2 5">
    <name type="scientific">Didymodactylos carnosus</name>
    <dbReference type="NCBI Taxonomy" id="1234261"/>
    <lineage>
        <taxon>Eukaryota</taxon>
        <taxon>Metazoa</taxon>
        <taxon>Spiralia</taxon>
        <taxon>Gnathifera</taxon>
        <taxon>Rotifera</taxon>
        <taxon>Eurotatoria</taxon>
        <taxon>Bdelloidea</taxon>
        <taxon>Philodinida</taxon>
        <taxon>Philodinidae</taxon>
        <taxon>Didymodactylos</taxon>
    </lineage>
</organism>
<dbReference type="EMBL" id="CAJOBA010000317">
    <property type="protein sequence ID" value="CAF3522541.1"/>
    <property type="molecule type" value="Genomic_DNA"/>
</dbReference>
<name>A0A813WWC0_9BILA</name>
<evidence type="ECO:0000313" key="2">
    <source>
        <dbReference type="EMBL" id="CAF0858182.1"/>
    </source>
</evidence>
<dbReference type="AlphaFoldDB" id="A0A813WWC0"/>
<dbReference type="EMBL" id="CAJNOK010000317">
    <property type="protein sequence ID" value="CAF0744667.1"/>
    <property type="molecule type" value="Genomic_DNA"/>
</dbReference>
<evidence type="ECO:0000313" key="4">
    <source>
        <dbReference type="EMBL" id="CAF3645846.1"/>
    </source>
</evidence>
<protein>
    <submittedName>
        <fullName evidence="2">Uncharacterized protein</fullName>
    </submittedName>
</protein>
<reference evidence="2" key="1">
    <citation type="submission" date="2021-02" db="EMBL/GenBank/DDBJ databases">
        <authorList>
            <person name="Nowell W R."/>
        </authorList>
    </citation>
    <scope>NUCLEOTIDE SEQUENCE</scope>
</reference>
<dbReference type="Proteomes" id="UP000681722">
    <property type="component" value="Unassembled WGS sequence"/>
</dbReference>
<dbReference type="EMBL" id="CAJNOQ010000992">
    <property type="protein sequence ID" value="CAF0858182.1"/>
    <property type="molecule type" value="Genomic_DNA"/>
</dbReference>
<comment type="caution">
    <text evidence="2">The sequence shown here is derived from an EMBL/GenBank/DDBJ whole genome shotgun (WGS) entry which is preliminary data.</text>
</comment>
<proteinExistence type="predicted"/>
<evidence type="ECO:0000313" key="3">
    <source>
        <dbReference type="EMBL" id="CAF3522541.1"/>
    </source>
</evidence>
<dbReference type="Proteomes" id="UP000677228">
    <property type="component" value="Unassembled WGS sequence"/>
</dbReference>
<keyword evidence="5" id="KW-1185">Reference proteome</keyword>
<gene>
    <name evidence="2" type="ORF">GPM918_LOCUS6442</name>
    <name evidence="1" type="ORF">OVA965_LOCUS1650</name>
    <name evidence="4" type="ORF">SRO942_LOCUS6442</name>
    <name evidence="3" type="ORF">TMI583_LOCUS1650</name>
</gene>
<dbReference type="OrthoDB" id="9976817at2759"/>
<evidence type="ECO:0000313" key="5">
    <source>
        <dbReference type="Proteomes" id="UP000663829"/>
    </source>
</evidence>
<dbReference type="Proteomes" id="UP000663829">
    <property type="component" value="Unassembled WGS sequence"/>
</dbReference>
<sequence length="88" mass="10346">MGSICATNKTPAYLDKTSLIELQKHVDELNEKRVNILKWMEDNLDKKGTVNEYKNFNVKTLKEEQQRSNWLEAWEREKELVAHPSLVS</sequence>